<feature type="region of interest" description="Disordered" evidence="1">
    <location>
        <begin position="147"/>
        <end position="172"/>
    </location>
</feature>
<name>A0ABY4PFH5_9LACO</name>
<reference evidence="2 3" key="1">
    <citation type="journal article" date="2022" name="Int. J. Syst. Evol. Microbiol.">
        <title>Apilactobacillus apisilvae sp. nov., Nicolia spurrieriana gen. nov. sp. nov., Bombilactobacillus folatiphilus sp. nov. and Bombilactobacillus thymidiniphilus sp. nov., four new lactic acid bacterial isolates from stingless bees Tetragonula carbonaria and Austroplebeia australis.</title>
        <authorList>
            <person name="Oliphant S.A."/>
            <person name="Watson-Haigh N.S."/>
            <person name="Sumby K.M."/>
            <person name="Gardner J."/>
            <person name="Groom S."/>
            <person name="Jiranek V."/>
        </authorList>
    </citation>
    <scope>NUCLEOTIDE SEQUENCE [LARGE SCALE GENOMIC DNA]</scope>
    <source>
        <strain evidence="2 3">SG5_A10</strain>
    </source>
</reference>
<feature type="compositionally biased region" description="Basic residues" evidence="1">
    <location>
        <begin position="163"/>
        <end position="172"/>
    </location>
</feature>
<keyword evidence="3" id="KW-1185">Reference proteome</keyword>
<dbReference type="EMBL" id="CP093362">
    <property type="protein sequence ID" value="UQS84558.1"/>
    <property type="molecule type" value="Genomic_DNA"/>
</dbReference>
<feature type="compositionally biased region" description="Basic and acidic residues" evidence="1">
    <location>
        <begin position="147"/>
        <end position="162"/>
    </location>
</feature>
<dbReference type="Proteomes" id="UP000831859">
    <property type="component" value="Chromosome"/>
</dbReference>
<protein>
    <submittedName>
        <fullName evidence="2">Uncharacterized protein</fullName>
    </submittedName>
</protein>
<evidence type="ECO:0000313" key="2">
    <source>
        <dbReference type="EMBL" id="UQS84558.1"/>
    </source>
</evidence>
<accession>A0ABY4PFH5</accession>
<evidence type="ECO:0000313" key="3">
    <source>
        <dbReference type="Proteomes" id="UP000831859"/>
    </source>
</evidence>
<evidence type="ECO:0000256" key="1">
    <source>
        <dbReference type="SAM" id="MobiDB-lite"/>
    </source>
</evidence>
<organism evidence="2 3">
    <name type="scientific">Apilactobacillus apisilvae</name>
    <dbReference type="NCBI Taxonomy" id="2923364"/>
    <lineage>
        <taxon>Bacteria</taxon>
        <taxon>Bacillati</taxon>
        <taxon>Bacillota</taxon>
        <taxon>Bacilli</taxon>
        <taxon>Lactobacillales</taxon>
        <taxon>Lactobacillaceae</taxon>
        <taxon>Apilactobacillus</taxon>
    </lineage>
</organism>
<sequence length="172" mass="19951">MKMDVQEFIDRINDEKFEVNSQEISAAELAKNPETAFKPLLQFMEEQINLGHLASAMLQVKGEETSFFLQNCIVNLPYRYSKNISKMMSGDGKCELNIYMFVESKDVNRSSLRIDELASQDEFTINDVIEQKLSKWTKEQLNSIDENKKARLEAEKEITKESKPKKKKTTKK</sequence>
<gene>
    <name evidence="2" type="ORF">MOO46_04715</name>
</gene>
<proteinExistence type="predicted"/>
<dbReference type="RefSeq" id="WP_249510544.1">
    <property type="nucleotide sequence ID" value="NZ_CP093362.1"/>
</dbReference>